<organism evidence="1 2">
    <name type="scientific">Glycomyces mayteni</name>
    <dbReference type="NCBI Taxonomy" id="543887"/>
    <lineage>
        <taxon>Bacteria</taxon>
        <taxon>Bacillati</taxon>
        <taxon>Actinomycetota</taxon>
        <taxon>Actinomycetes</taxon>
        <taxon>Glycomycetales</taxon>
        <taxon>Glycomycetaceae</taxon>
        <taxon>Glycomyces</taxon>
    </lineage>
</organism>
<evidence type="ECO:0000313" key="2">
    <source>
        <dbReference type="Proteomes" id="UP001596470"/>
    </source>
</evidence>
<gene>
    <name evidence="1" type="ORF">ACFQS3_06275</name>
</gene>
<accession>A0ABW2D3Q1</accession>
<dbReference type="Proteomes" id="UP001596470">
    <property type="component" value="Unassembled WGS sequence"/>
</dbReference>
<evidence type="ECO:0000313" key="1">
    <source>
        <dbReference type="EMBL" id="MFC6956799.1"/>
    </source>
</evidence>
<sequence>MSRSVHTATARKRAAFTGETPIAAEYGRGRQGNLGLDRCIPAQLEMRSRLAWHLFNRGWLSTLPYESTISRIASYSPVVSARYKELVLVAKGAPVNVLGYFFNAPEAVFPGLRLTHSVRWEEGSDGPDRPQYERYETVHVPTGAKFIVTSHPDTTREVGKPGYGSEMWVGVDMKMADSEAFNHKLMPPMSIGIQRILAALVARFNSRDPGGRWATGSWEGPPMGRKSEGVGADYSRGLSGGGEVWSLRWTLYPTVRDIVDMLADPVFGVPEIEIQQRTSSADLKLGDALLRLQRV</sequence>
<proteinExistence type="predicted"/>
<comment type="caution">
    <text evidence="1">The sequence shown here is derived from an EMBL/GenBank/DDBJ whole genome shotgun (WGS) entry which is preliminary data.</text>
</comment>
<dbReference type="EMBL" id="JBHSYS010000001">
    <property type="protein sequence ID" value="MFC6956799.1"/>
    <property type="molecule type" value="Genomic_DNA"/>
</dbReference>
<dbReference type="RefSeq" id="WP_382355349.1">
    <property type="nucleotide sequence ID" value="NZ_JBHMBP010000004.1"/>
</dbReference>
<reference evidence="2" key="1">
    <citation type="journal article" date="2019" name="Int. J. Syst. Evol. Microbiol.">
        <title>The Global Catalogue of Microorganisms (GCM) 10K type strain sequencing project: providing services to taxonomists for standard genome sequencing and annotation.</title>
        <authorList>
            <consortium name="The Broad Institute Genomics Platform"/>
            <consortium name="The Broad Institute Genome Sequencing Center for Infectious Disease"/>
            <person name="Wu L."/>
            <person name="Ma J."/>
        </authorList>
    </citation>
    <scope>NUCLEOTIDE SEQUENCE [LARGE SCALE GENOMIC DNA]</scope>
    <source>
        <strain evidence="2">KACC 12634</strain>
    </source>
</reference>
<keyword evidence="2" id="KW-1185">Reference proteome</keyword>
<protein>
    <submittedName>
        <fullName evidence="1">Uncharacterized protein</fullName>
    </submittedName>
</protein>
<name>A0ABW2D3Q1_9ACTN</name>